<dbReference type="FunFam" id="3.40.50.1970:FF:000001">
    <property type="entry name" value="3-dehydroquinate synthase"/>
    <property type="match status" value="1"/>
</dbReference>
<dbReference type="EC" id="4.2.3.4" evidence="21"/>
<feature type="binding site" evidence="21">
    <location>
        <position position="436"/>
    </location>
    <ligand>
        <name>Zn(2+)</name>
        <dbReference type="ChEBI" id="CHEBI:29105"/>
    </ligand>
</feature>
<feature type="binding site" evidence="21">
    <location>
        <begin position="318"/>
        <end position="319"/>
    </location>
    <ligand>
        <name>NAD(+)</name>
        <dbReference type="ChEBI" id="CHEBI:57540"/>
    </ligand>
</feature>
<feature type="binding site" evidence="21">
    <location>
        <begin position="294"/>
        <end position="298"/>
    </location>
    <ligand>
        <name>NAD(+)</name>
        <dbReference type="ChEBI" id="CHEBI:57540"/>
    </ligand>
</feature>
<keyword evidence="13 20" id="KW-0067">ATP-binding</keyword>
<feature type="binding site" evidence="21">
    <location>
        <position position="331"/>
    </location>
    <ligand>
        <name>NAD(+)</name>
        <dbReference type="ChEBI" id="CHEBI:57540"/>
    </ligand>
</feature>
<dbReference type="InterPro" id="IPR023000">
    <property type="entry name" value="Shikimate_kinase_CS"/>
</dbReference>
<feature type="binding site" evidence="21">
    <location>
        <begin position="358"/>
        <end position="361"/>
    </location>
    <ligand>
        <name>NAD(+)</name>
        <dbReference type="ChEBI" id="CHEBI:57540"/>
    </ligand>
</feature>
<dbReference type="SUPFAM" id="SSF56796">
    <property type="entry name" value="Dehydroquinate synthase-like"/>
    <property type="match status" value="1"/>
</dbReference>
<comment type="function">
    <text evidence="3 21">Catalyzes the conversion of 3-deoxy-D-arabino-heptulosonate 7-phosphate (DAHP) to dehydroquinate (DHQ).</text>
</comment>
<evidence type="ECO:0000256" key="8">
    <source>
        <dbReference type="ARBA" id="ARBA00022605"/>
    </source>
</evidence>
<keyword evidence="16 21" id="KW-0456">Lyase</keyword>
<feature type="binding site" evidence="20">
    <location>
        <position position="57"/>
    </location>
    <ligand>
        <name>substrate</name>
    </ligand>
</feature>
<feature type="binding site" evidence="20">
    <location>
        <position position="136"/>
    </location>
    <ligand>
        <name>substrate</name>
    </ligand>
</feature>
<evidence type="ECO:0000256" key="2">
    <source>
        <dbReference type="ARBA" id="ARBA00001911"/>
    </source>
</evidence>
<feature type="domain" description="3-dehydroquinate synthase C-terminal" evidence="23">
    <location>
        <begin position="370"/>
        <end position="513"/>
    </location>
</feature>
<feature type="binding site" evidence="20">
    <location>
        <begin position="11"/>
        <end position="16"/>
    </location>
    <ligand>
        <name>ATP</name>
        <dbReference type="ChEBI" id="CHEBI:30616"/>
    </ligand>
</feature>
<comment type="cofactor">
    <cofactor evidence="20">
        <name>Mg(2+)</name>
        <dbReference type="ChEBI" id="CHEBI:18420"/>
    </cofactor>
    <text evidence="20">Binds 1 Mg(2+) ion per subunit.</text>
</comment>
<dbReference type="PROSITE" id="PS01128">
    <property type="entry name" value="SHIKIMATE_KINASE"/>
    <property type="match status" value="1"/>
</dbReference>
<comment type="cofactor">
    <cofactor evidence="21">
        <name>Co(2+)</name>
        <dbReference type="ChEBI" id="CHEBI:48828"/>
    </cofactor>
    <cofactor evidence="21">
        <name>Zn(2+)</name>
        <dbReference type="ChEBI" id="CHEBI:29105"/>
    </cofactor>
    <text evidence="21">Binds 1 divalent metal cation per subunit. Can use either Co(2+) or Zn(2+).</text>
</comment>
<evidence type="ECO:0000256" key="9">
    <source>
        <dbReference type="ARBA" id="ARBA00022679"/>
    </source>
</evidence>
<evidence type="ECO:0000256" key="15">
    <source>
        <dbReference type="ARBA" id="ARBA00023141"/>
    </source>
</evidence>
<proteinExistence type="inferred from homology"/>
<evidence type="ECO:0000256" key="21">
    <source>
        <dbReference type="HAMAP-Rule" id="MF_00110"/>
    </source>
</evidence>
<keyword evidence="12 20" id="KW-0418">Kinase</keyword>
<dbReference type="UniPathway" id="UPA00053">
    <property type="reaction ID" value="UER00085"/>
</dbReference>
<evidence type="ECO:0000256" key="4">
    <source>
        <dbReference type="ARBA" id="ARBA00004661"/>
    </source>
</evidence>
<comment type="catalytic activity">
    <reaction evidence="1 21">
        <text>7-phospho-2-dehydro-3-deoxy-D-arabino-heptonate = 3-dehydroquinate + phosphate</text>
        <dbReference type="Rhea" id="RHEA:21968"/>
        <dbReference type="ChEBI" id="CHEBI:32364"/>
        <dbReference type="ChEBI" id="CHEBI:43474"/>
        <dbReference type="ChEBI" id="CHEBI:58394"/>
        <dbReference type="EC" id="4.2.3.4"/>
    </reaction>
</comment>
<sequence length="548" mass="58856">MQNVFLVGLMGAGKTTIGRLLARKLGLRFVDSDHEIEARTGATIPWIFEIEGEPSFRRREAEVIRDLCGQQGIILATGGGAILNPESRALLRERGTVVYLRASVPAILSRTSHDKNRPLLQTADPRGKLEALLGEREPLYLEMAHLVVDTGRPNVQSMVQIIINQLDALACQAAPNCTTHAEPSMNEQTNILLNVELGERSYPISIGPAVLDDPALLARHVGGRKVAIVTNTTVAPLYLERVQAPLVAAGKEVITVVLEDGEEFKNWSSLMQIFDALLANKCDRKTTLVALGGGVIGDLTGYAAASYMRGVDFIQVPTTLLSQVDSSVGGKTGINHPLGKNMIGAFYQPKVVLADTSTLQTLPQRELAAGIAEVIKYGPIIDEAFFAWTEANIGKLVARDKVALAYAIARSCEIKADVVRQDEREGGLRAILNFGHTFGHAIEAGMGYGAWLHGEAVGCGMVMAADLSHRLGYIDASTLERIRNVVAAAGLPVKAPDLGTDRWLELMEVDKKNEGGAIKFILVKPLGTAVVTTAPHEALLATLAACTE</sequence>
<comment type="caution">
    <text evidence="24">The sequence shown here is derived from an EMBL/GenBank/DDBJ whole genome shotgun (WGS) entry which is preliminary data.</text>
</comment>
<dbReference type="InterPro" id="IPR031322">
    <property type="entry name" value="Shikimate/glucono_kinase"/>
</dbReference>
<gene>
    <name evidence="21" type="primary">aroB</name>
    <name evidence="20" type="synonym">aroK</name>
    <name evidence="24" type="ORF">IP91_04975</name>
</gene>
<evidence type="ECO:0000256" key="11">
    <source>
        <dbReference type="ARBA" id="ARBA00022741"/>
    </source>
</evidence>
<feature type="binding site" evidence="20">
    <location>
        <position position="33"/>
    </location>
    <ligand>
        <name>substrate</name>
    </ligand>
</feature>
<evidence type="ECO:0000313" key="24">
    <source>
        <dbReference type="EMBL" id="TWI60781.1"/>
    </source>
</evidence>
<dbReference type="GO" id="GO:0009423">
    <property type="term" value="P:chorismate biosynthetic process"/>
    <property type="evidence" value="ECO:0007669"/>
    <property type="project" value="UniProtKB-UniRule"/>
</dbReference>
<dbReference type="GO" id="GO:0009073">
    <property type="term" value="P:aromatic amino acid family biosynthetic process"/>
    <property type="evidence" value="ECO:0007669"/>
    <property type="project" value="UniProtKB-KW"/>
</dbReference>
<dbReference type="InterPro" id="IPR050071">
    <property type="entry name" value="Dehydroquinate_synthase"/>
</dbReference>
<comment type="pathway">
    <text evidence="5 20">Metabolic intermediate biosynthesis; chorismate biosynthesis; chorismate from D-erythrose 4-phosphate and phosphoenolpyruvate: step 5/7.</text>
</comment>
<dbReference type="NCBIfam" id="TIGR01357">
    <property type="entry name" value="aroB"/>
    <property type="match status" value="1"/>
</dbReference>
<dbReference type="InterPro" id="IPR016037">
    <property type="entry name" value="DHQ_synth_AroB"/>
</dbReference>
<comment type="pathway">
    <text evidence="4 21">Metabolic intermediate biosynthesis; chorismate biosynthesis; chorismate from D-erythrose 4-phosphate and phosphoenolpyruvate: step 2/7.</text>
</comment>
<evidence type="ECO:0000256" key="18">
    <source>
        <dbReference type="ARBA" id="ARBA00023285"/>
    </source>
</evidence>
<dbReference type="GO" id="GO:0004765">
    <property type="term" value="F:shikimate kinase activity"/>
    <property type="evidence" value="ECO:0007669"/>
    <property type="project" value="UniProtKB-UniRule"/>
</dbReference>
<dbReference type="PANTHER" id="PTHR43622:SF7">
    <property type="entry name" value="3-DEHYDROQUINATE SYNTHASE, CHLOROPLASTIC"/>
    <property type="match status" value="1"/>
</dbReference>
<keyword evidence="7 21" id="KW-0963">Cytoplasm</keyword>
<keyword evidence="9 20" id="KW-0808">Transferase</keyword>
<feature type="domain" description="3-dehydroquinate synthase N-terminal" evidence="22">
    <location>
        <begin position="256"/>
        <end position="368"/>
    </location>
</feature>
<keyword evidence="20" id="KW-0460">Magnesium</keyword>
<evidence type="ECO:0000259" key="22">
    <source>
        <dbReference type="Pfam" id="PF01761"/>
    </source>
</evidence>
<comment type="caution">
    <text evidence="20">Lacks conserved residue(s) required for the propagation of feature annotation.</text>
</comment>
<keyword evidence="14 21" id="KW-0520">NAD</keyword>
<dbReference type="HAMAP" id="MF_00110">
    <property type="entry name" value="DHQ_synthase"/>
    <property type="match status" value="1"/>
</dbReference>
<dbReference type="InterPro" id="IPR030960">
    <property type="entry name" value="DHQS/DOIS_N"/>
</dbReference>
<dbReference type="GO" id="GO:0005737">
    <property type="term" value="C:cytoplasm"/>
    <property type="evidence" value="ECO:0007669"/>
    <property type="project" value="UniProtKB-SubCell"/>
</dbReference>
<feature type="binding site" evidence="21">
    <location>
        <begin position="260"/>
        <end position="265"/>
    </location>
    <ligand>
        <name>NAD(+)</name>
        <dbReference type="ChEBI" id="CHEBI:57540"/>
    </ligand>
</feature>
<dbReference type="CDD" id="cd00464">
    <property type="entry name" value="SK"/>
    <property type="match status" value="1"/>
</dbReference>
<dbReference type="EC" id="2.7.1.71" evidence="20"/>
<dbReference type="PRINTS" id="PR01100">
    <property type="entry name" value="SHIKIMTKNASE"/>
</dbReference>
<organism evidence="24 25">
    <name type="scientific">Pseudoduganella lurida</name>
    <dbReference type="NCBI Taxonomy" id="1036180"/>
    <lineage>
        <taxon>Bacteria</taxon>
        <taxon>Pseudomonadati</taxon>
        <taxon>Pseudomonadota</taxon>
        <taxon>Betaproteobacteria</taxon>
        <taxon>Burkholderiales</taxon>
        <taxon>Oxalobacteraceae</taxon>
        <taxon>Telluria group</taxon>
        <taxon>Pseudoduganella</taxon>
    </lineage>
</organism>
<dbReference type="SUPFAM" id="SSF52540">
    <property type="entry name" value="P-loop containing nucleoside triphosphate hydrolases"/>
    <property type="match status" value="1"/>
</dbReference>
<feature type="binding site" evidence="21">
    <location>
        <position position="340"/>
    </location>
    <ligand>
        <name>NAD(+)</name>
        <dbReference type="ChEBI" id="CHEBI:57540"/>
    </ligand>
</feature>
<comment type="catalytic activity">
    <reaction evidence="19 20">
        <text>shikimate + ATP = 3-phosphoshikimate + ADP + H(+)</text>
        <dbReference type="Rhea" id="RHEA:13121"/>
        <dbReference type="ChEBI" id="CHEBI:15378"/>
        <dbReference type="ChEBI" id="CHEBI:30616"/>
        <dbReference type="ChEBI" id="CHEBI:36208"/>
        <dbReference type="ChEBI" id="CHEBI:145989"/>
        <dbReference type="ChEBI" id="CHEBI:456216"/>
        <dbReference type="EC" id="2.7.1.71"/>
    </reaction>
</comment>
<dbReference type="InterPro" id="IPR027417">
    <property type="entry name" value="P-loop_NTPase"/>
</dbReference>
<dbReference type="Gene3D" id="1.20.1090.10">
    <property type="entry name" value="Dehydroquinate synthase-like - alpha domain"/>
    <property type="match status" value="1"/>
</dbReference>
<dbReference type="Pfam" id="PF24621">
    <property type="entry name" value="DHQS_C"/>
    <property type="match status" value="1"/>
</dbReference>
<reference evidence="24 25" key="1">
    <citation type="journal article" date="2015" name="Stand. Genomic Sci.">
        <title>Genomic Encyclopedia of Bacterial and Archaeal Type Strains, Phase III: the genomes of soil and plant-associated and newly described type strains.</title>
        <authorList>
            <person name="Whitman W.B."/>
            <person name="Woyke T."/>
            <person name="Klenk H.P."/>
            <person name="Zhou Y."/>
            <person name="Lilburn T.G."/>
            <person name="Beck B.J."/>
            <person name="De Vos P."/>
            <person name="Vandamme P."/>
            <person name="Eisen J.A."/>
            <person name="Garrity G."/>
            <person name="Hugenholtz P."/>
            <person name="Kyrpides N.C."/>
        </authorList>
    </citation>
    <scope>NUCLEOTIDE SEQUENCE [LARGE SCALE GENOMIC DNA]</scope>
    <source>
        <strain evidence="24 25">CGMCC 1.10822</strain>
    </source>
</reference>
<dbReference type="Proteomes" id="UP000318431">
    <property type="component" value="Unassembled WGS sequence"/>
</dbReference>
<evidence type="ECO:0000313" key="25">
    <source>
        <dbReference type="Proteomes" id="UP000318431"/>
    </source>
</evidence>
<evidence type="ECO:0000256" key="6">
    <source>
        <dbReference type="ARBA" id="ARBA00005412"/>
    </source>
</evidence>
<evidence type="ECO:0000256" key="7">
    <source>
        <dbReference type="ARBA" id="ARBA00022490"/>
    </source>
</evidence>
<dbReference type="GO" id="GO:0000287">
    <property type="term" value="F:magnesium ion binding"/>
    <property type="evidence" value="ECO:0007669"/>
    <property type="project" value="UniProtKB-UniRule"/>
</dbReference>
<comment type="function">
    <text evidence="20">Catalyzes the specific phosphorylation of the 3-hydroxyl group of shikimic acid using ATP as a cosubstrate.</text>
</comment>
<dbReference type="PANTHER" id="PTHR43622">
    <property type="entry name" value="3-DEHYDROQUINATE SYNTHASE"/>
    <property type="match status" value="1"/>
</dbReference>
<feature type="binding site" evidence="20">
    <location>
        <position position="117"/>
    </location>
    <ligand>
        <name>ATP</name>
        <dbReference type="ChEBI" id="CHEBI:30616"/>
    </ligand>
</feature>
<comment type="subcellular location">
    <subcellularLocation>
        <location evidence="21">Cytoplasm</location>
    </subcellularLocation>
</comment>
<evidence type="ECO:0000256" key="17">
    <source>
        <dbReference type="ARBA" id="ARBA00023268"/>
    </source>
</evidence>
<evidence type="ECO:0000256" key="5">
    <source>
        <dbReference type="ARBA" id="ARBA00004842"/>
    </source>
</evidence>
<keyword evidence="15 21" id="KW-0057">Aromatic amino acid biosynthesis</keyword>
<dbReference type="OrthoDB" id="9806583at2"/>
<keyword evidence="21" id="KW-0862">Zinc</keyword>
<evidence type="ECO:0000256" key="12">
    <source>
        <dbReference type="ARBA" id="ARBA00022777"/>
    </source>
</evidence>
<evidence type="ECO:0000256" key="3">
    <source>
        <dbReference type="ARBA" id="ARBA00003485"/>
    </source>
</evidence>
<keyword evidence="18 21" id="KW-0170">Cobalt</keyword>
<evidence type="ECO:0000256" key="1">
    <source>
        <dbReference type="ARBA" id="ARBA00001393"/>
    </source>
</evidence>
<keyword evidence="25" id="KW-1185">Reference proteome</keyword>
<dbReference type="HAMAP" id="MF_00109">
    <property type="entry name" value="Shikimate_kinase"/>
    <property type="match status" value="1"/>
</dbReference>
<dbReference type="GO" id="GO:0008652">
    <property type="term" value="P:amino acid biosynthetic process"/>
    <property type="evidence" value="ECO:0007669"/>
    <property type="project" value="UniProtKB-KW"/>
</dbReference>
<evidence type="ECO:0000256" key="13">
    <source>
        <dbReference type="ARBA" id="ARBA00022840"/>
    </source>
</evidence>
<dbReference type="CDD" id="cd08195">
    <property type="entry name" value="DHQS"/>
    <property type="match status" value="1"/>
</dbReference>
<feature type="binding site" evidence="20">
    <location>
        <position position="79"/>
    </location>
    <ligand>
        <name>substrate</name>
    </ligand>
</feature>
<evidence type="ECO:0000256" key="20">
    <source>
        <dbReference type="HAMAP-Rule" id="MF_00109"/>
    </source>
</evidence>
<dbReference type="Gene3D" id="3.40.50.300">
    <property type="entry name" value="P-loop containing nucleotide triphosphate hydrolases"/>
    <property type="match status" value="1"/>
</dbReference>
<evidence type="ECO:0000256" key="10">
    <source>
        <dbReference type="ARBA" id="ARBA00022723"/>
    </source>
</evidence>
<keyword evidence="11 21" id="KW-0547">Nucleotide-binding</keyword>
<dbReference type="InterPro" id="IPR000623">
    <property type="entry name" value="Shikimate_kinase/TSH1"/>
</dbReference>
<keyword evidence="17" id="KW-0511">Multifunctional enzyme</keyword>
<evidence type="ECO:0000256" key="16">
    <source>
        <dbReference type="ARBA" id="ARBA00023239"/>
    </source>
</evidence>
<dbReference type="GO" id="GO:0003856">
    <property type="term" value="F:3-dehydroquinate synthase activity"/>
    <property type="evidence" value="ECO:0007669"/>
    <property type="project" value="UniProtKB-UniRule"/>
</dbReference>
<comment type="subunit">
    <text evidence="20">Monomer.</text>
</comment>
<evidence type="ECO:0000259" key="23">
    <source>
        <dbReference type="Pfam" id="PF24621"/>
    </source>
</evidence>
<dbReference type="Pfam" id="PF01202">
    <property type="entry name" value="SKI"/>
    <property type="match status" value="1"/>
</dbReference>
<protein>
    <recommendedName>
        <fullName evidence="20 21">Multifunctional fusion protein</fullName>
    </recommendedName>
    <domain>
        <recommendedName>
            <fullName evidence="20">Shikimate kinase</fullName>
            <shortName evidence="20">SK</shortName>
            <ecNumber evidence="20">2.7.1.71</ecNumber>
        </recommendedName>
    </domain>
    <domain>
        <recommendedName>
            <fullName evidence="21">3-dehydroquinate synthase</fullName>
            <shortName evidence="21">DHQS</shortName>
            <ecNumber evidence="21">4.2.3.4</ecNumber>
        </recommendedName>
    </domain>
</protein>
<dbReference type="InterPro" id="IPR056179">
    <property type="entry name" value="DHQS_C"/>
</dbReference>
<dbReference type="AlphaFoldDB" id="A0A562QVA5"/>
<dbReference type="EMBL" id="VLLB01000014">
    <property type="protein sequence ID" value="TWI60781.1"/>
    <property type="molecule type" value="Genomic_DNA"/>
</dbReference>
<accession>A0A562QVA5</accession>
<evidence type="ECO:0000256" key="14">
    <source>
        <dbReference type="ARBA" id="ARBA00023027"/>
    </source>
</evidence>
<comment type="cofactor">
    <cofactor evidence="2 21">
        <name>NAD(+)</name>
        <dbReference type="ChEBI" id="CHEBI:57540"/>
    </cofactor>
</comment>
<name>A0A562QVA5_9BURK</name>
<dbReference type="GO" id="GO:0005524">
    <property type="term" value="F:ATP binding"/>
    <property type="evidence" value="ECO:0007669"/>
    <property type="project" value="UniProtKB-UniRule"/>
</dbReference>
<dbReference type="Gene3D" id="3.40.50.1970">
    <property type="match status" value="1"/>
</dbReference>
<comment type="similarity">
    <text evidence="6 21">Belongs to the sugar phosphate cyclases superfamily. Dehydroquinate synthase family.</text>
</comment>
<comment type="similarity">
    <text evidence="20">Belongs to the shikimate kinase family.</text>
</comment>
<dbReference type="Pfam" id="PF01761">
    <property type="entry name" value="DHQ_synthase"/>
    <property type="match status" value="1"/>
</dbReference>
<keyword evidence="10 21" id="KW-0479">Metal-binding</keyword>
<feature type="binding site" evidence="21">
    <location>
        <position position="373"/>
    </location>
    <ligand>
        <name>Zn(2+)</name>
        <dbReference type="ChEBI" id="CHEBI:29105"/>
    </ligand>
</feature>
<keyword evidence="8 21" id="KW-0028">Amino-acid biosynthesis</keyword>
<feature type="binding site" evidence="20">
    <location>
        <position position="15"/>
    </location>
    <ligand>
        <name>Mg(2+)</name>
        <dbReference type="ChEBI" id="CHEBI:18420"/>
    </ligand>
</feature>
<evidence type="ECO:0000256" key="19">
    <source>
        <dbReference type="ARBA" id="ARBA00048567"/>
    </source>
</evidence>
<feature type="binding site" evidence="21">
    <location>
        <position position="453"/>
    </location>
    <ligand>
        <name>Zn(2+)</name>
        <dbReference type="ChEBI" id="CHEBI:29105"/>
    </ligand>
</feature>